<sequence length="232" mass="25660">MSVRNKKVLITGGSSGIGKAIVKKLYSHNHIVIVDKVSPEISHPNISFLNIDLEDQKEIALALPKIAKEFGVFDLLLLNAGRGIQEKLTEGDPERWQEIINLNLMAPLRFIRKFVPQMMSKKAGDVVIISSVAAHQPHPYGGIYSATKTALEIIADTLRLEVVPFVRVTTIVPGITDTRFFQNQISGFTSVENLNMGAISPDEIADDLIYALTKKKDTAINKIITRPVKQSF</sequence>
<keyword evidence="2" id="KW-0560">Oxidoreductase</keyword>
<dbReference type="InterPro" id="IPR020904">
    <property type="entry name" value="Sc_DH/Rdtase_CS"/>
</dbReference>
<name>A0A2N0TNA8_9FLAO</name>
<dbReference type="PRINTS" id="PR00081">
    <property type="entry name" value="GDHRDH"/>
</dbReference>
<organism evidence="3 4">
    <name type="scientific">Salegentibacter salinarum</name>
    <dbReference type="NCBI Taxonomy" id="447422"/>
    <lineage>
        <taxon>Bacteria</taxon>
        <taxon>Pseudomonadati</taxon>
        <taxon>Bacteroidota</taxon>
        <taxon>Flavobacteriia</taxon>
        <taxon>Flavobacteriales</taxon>
        <taxon>Flavobacteriaceae</taxon>
        <taxon>Salegentibacter</taxon>
    </lineage>
</organism>
<dbReference type="PROSITE" id="PS00061">
    <property type="entry name" value="ADH_SHORT"/>
    <property type="match status" value="1"/>
</dbReference>
<dbReference type="EMBL" id="LKTS01000047">
    <property type="protein sequence ID" value="PKD16217.1"/>
    <property type="molecule type" value="Genomic_DNA"/>
</dbReference>
<evidence type="ECO:0000256" key="2">
    <source>
        <dbReference type="ARBA" id="ARBA00023002"/>
    </source>
</evidence>
<dbReference type="AlphaFoldDB" id="A0A2N0TNA8"/>
<dbReference type="GO" id="GO:0016491">
    <property type="term" value="F:oxidoreductase activity"/>
    <property type="evidence" value="ECO:0007669"/>
    <property type="project" value="UniProtKB-KW"/>
</dbReference>
<evidence type="ECO:0000256" key="1">
    <source>
        <dbReference type="ARBA" id="ARBA00006484"/>
    </source>
</evidence>
<reference evidence="3 4" key="1">
    <citation type="submission" date="2015-10" db="EMBL/GenBank/DDBJ databases">
        <title>Draft genome sequence of Salegentibacter salinarum KCTC 12975.</title>
        <authorList>
            <person name="Lin W."/>
            <person name="Zheng Q."/>
        </authorList>
    </citation>
    <scope>NUCLEOTIDE SEQUENCE [LARGE SCALE GENOMIC DNA]</scope>
    <source>
        <strain evidence="3 4">KCTC 12975</strain>
    </source>
</reference>
<dbReference type="InterPro" id="IPR002347">
    <property type="entry name" value="SDR_fam"/>
</dbReference>
<evidence type="ECO:0000313" key="4">
    <source>
        <dbReference type="Proteomes" id="UP000232673"/>
    </source>
</evidence>
<accession>A0A2N0TNA8</accession>
<evidence type="ECO:0008006" key="5">
    <source>
        <dbReference type="Google" id="ProtNLM"/>
    </source>
</evidence>
<comment type="similarity">
    <text evidence="1">Belongs to the short-chain dehydrogenases/reductases (SDR) family.</text>
</comment>
<dbReference type="Proteomes" id="UP000232673">
    <property type="component" value="Unassembled WGS sequence"/>
</dbReference>
<dbReference type="STRING" id="447422.SAMN05660903_01995"/>
<dbReference type="OrthoDB" id="597477at2"/>
<dbReference type="SUPFAM" id="SSF51735">
    <property type="entry name" value="NAD(P)-binding Rossmann-fold domains"/>
    <property type="match status" value="1"/>
</dbReference>
<dbReference type="Pfam" id="PF00106">
    <property type="entry name" value="adh_short"/>
    <property type="match status" value="1"/>
</dbReference>
<dbReference type="PANTHER" id="PTHR43115">
    <property type="entry name" value="DEHYDROGENASE/REDUCTASE SDR FAMILY MEMBER 11"/>
    <property type="match status" value="1"/>
</dbReference>
<dbReference type="Gene3D" id="3.40.50.720">
    <property type="entry name" value="NAD(P)-binding Rossmann-like Domain"/>
    <property type="match status" value="1"/>
</dbReference>
<protein>
    <recommendedName>
        <fullName evidence="5">Short-chain dehydrogenase</fullName>
    </recommendedName>
</protein>
<keyword evidence="4" id="KW-1185">Reference proteome</keyword>
<gene>
    <name evidence="3" type="ORF">APR41_10545</name>
</gene>
<evidence type="ECO:0000313" key="3">
    <source>
        <dbReference type="EMBL" id="PKD16217.1"/>
    </source>
</evidence>
<dbReference type="RefSeq" id="WP_079713061.1">
    <property type="nucleotide sequence ID" value="NZ_FUZC01000007.1"/>
</dbReference>
<dbReference type="InterPro" id="IPR036291">
    <property type="entry name" value="NAD(P)-bd_dom_sf"/>
</dbReference>
<proteinExistence type="inferred from homology"/>
<dbReference type="PANTHER" id="PTHR43115:SF4">
    <property type="entry name" value="DEHYDROGENASE_REDUCTASE SDR FAMILY MEMBER 11"/>
    <property type="match status" value="1"/>
</dbReference>
<comment type="caution">
    <text evidence="3">The sequence shown here is derived from an EMBL/GenBank/DDBJ whole genome shotgun (WGS) entry which is preliminary data.</text>
</comment>